<dbReference type="Proteomes" id="UP001161757">
    <property type="component" value="Unassembled WGS sequence"/>
</dbReference>
<keyword evidence="3" id="KW-0064">Aspartyl protease</keyword>
<reference evidence="8" key="1">
    <citation type="submission" date="2023-01" db="EMBL/GenBank/DDBJ databases">
        <title>Exophiala dermititidis isolated from Cystic Fibrosis Patient.</title>
        <authorList>
            <person name="Kurbessoian T."/>
            <person name="Crocker A."/>
            <person name="Murante D."/>
            <person name="Hogan D.A."/>
            <person name="Stajich J.E."/>
        </authorList>
    </citation>
    <scope>NUCLEOTIDE SEQUENCE</scope>
    <source>
        <strain evidence="8">Ex8</strain>
    </source>
</reference>
<accession>A0AAN6EPN0</accession>
<dbReference type="SUPFAM" id="SSF50630">
    <property type="entry name" value="Acid proteases"/>
    <property type="match status" value="1"/>
</dbReference>
<dbReference type="PRINTS" id="PR00792">
    <property type="entry name" value="PEPSIN"/>
</dbReference>
<evidence type="ECO:0000256" key="4">
    <source>
        <dbReference type="ARBA" id="ARBA00022801"/>
    </source>
</evidence>
<organism evidence="8 9">
    <name type="scientific">Exophiala dermatitidis</name>
    <name type="common">Black yeast-like fungus</name>
    <name type="synonym">Wangiella dermatitidis</name>
    <dbReference type="NCBI Taxonomy" id="5970"/>
    <lineage>
        <taxon>Eukaryota</taxon>
        <taxon>Fungi</taxon>
        <taxon>Dikarya</taxon>
        <taxon>Ascomycota</taxon>
        <taxon>Pezizomycotina</taxon>
        <taxon>Eurotiomycetes</taxon>
        <taxon>Chaetothyriomycetidae</taxon>
        <taxon>Chaetothyriales</taxon>
        <taxon>Herpotrichiellaceae</taxon>
        <taxon>Exophiala</taxon>
    </lineage>
</organism>
<comment type="caution">
    <text evidence="8">The sequence shown here is derived from an EMBL/GenBank/DDBJ whole genome shotgun (WGS) entry which is preliminary data.</text>
</comment>
<keyword evidence="2" id="KW-0645">Protease</keyword>
<dbReference type="EMBL" id="JAJGCB010000015">
    <property type="protein sequence ID" value="KAJ8989255.1"/>
    <property type="molecule type" value="Genomic_DNA"/>
</dbReference>
<dbReference type="PROSITE" id="PS51767">
    <property type="entry name" value="PEPTIDASE_A1"/>
    <property type="match status" value="1"/>
</dbReference>
<dbReference type="AlphaFoldDB" id="A0AAN6EPN0"/>
<feature type="active site" evidence="5">
    <location>
        <position position="316"/>
    </location>
</feature>
<evidence type="ECO:0000313" key="9">
    <source>
        <dbReference type="Proteomes" id="UP001161757"/>
    </source>
</evidence>
<dbReference type="Gene3D" id="2.40.70.10">
    <property type="entry name" value="Acid Proteases"/>
    <property type="match status" value="2"/>
</dbReference>
<dbReference type="InterPro" id="IPR001461">
    <property type="entry name" value="Aspartic_peptidase_A1"/>
</dbReference>
<evidence type="ECO:0000256" key="6">
    <source>
        <dbReference type="SAM" id="SignalP"/>
    </source>
</evidence>
<name>A0AAN6EPN0_EXODE</name>
<proteinExistence type="inferred from homology"/>
<dbReference type="InterPro" id="IPR034163">
    <property type="entry name" value="Aspergillopepsin-like_cat_dom"/>
</dbReference>
<keyword evidence="6" id="KW-0732">Signal</keyword>
<feature type="chain" id="PRO_5042818617" description="Peptidase A1 domain-containing protein" evidence="6">
    <location>
        <begin position="24"/>
        <end position="437"/>
    </location>
</feature>
<evidence type="ECO:0000256" key="5">
    <source>
        <dbReference type="PIRSR" id="PIRSR601461-1"/>
    </source>
</evidence>
<dbReference type="GO" id="GO:0006508">
    <property type="term" value="P:proteolysis"/>
    <property type="evidence" value="ECO:0007669"/>
    <property type="project" value="UniProtKB-KW"/>
</dbReference>
<evidence type="ECO:0000256" key="2">
    <source>
        <dbReference type="ARBA" id="ARBA00022670"/>
    </source>
</evidence>
<feature type="domain" description="Peptidase A1" evidence="7">
    <location>
        <begin position="94"/>
        <end position="425"/>
    </location>
</feature>
<dbReference type="PANTHER" id="PTHR47966:SF1">
    <property type="entry name" value="ASPARTYL PROTEINASE"/>
    <property type="match status" value="1"/>
</dbReference>
<evidence type="ECO:0000256" key="1">
    <source>
        <dbReference type="ARBA" id="ARBA00007447"/>
    </source>
</evidence>
<dbReference type="CDD" id="cd06097">
    <property type="entry name" value="Aspergillopepsin_like"/>
    <property type="match status" value="1"/>
</dbReference>
<dbReference type="PANTHER" id="PTHR47966">
    <property type="entry name" value="BETA-SITE APP-CLEAVING ENZYME, ISOFORM A-RELATED"/>
    <property type="match status" value="1"/>
</dbReference>
<feature type="active site" evidence="5">
    <location>
        <position position="112"/>
    </location>
</feature>
<dbReference type="InterPro" id="IPR021109">
    <property type="entry name" value="Peptidase_aspartic_dom_sf"/>
</dbReference>
<keyword evidence="4" id="KW-0378">Hydrolase</keyword>
<comment type="similarity">
    <text evidence="1">Belongs to the peptidase A1 family.</text>
</comment>
<dbReference type="Pfam" id="PF00026">
    <property type="entry name" value="Asp"/>
    <property type="match status" value="1"/>
</dbReference>
<evidence type="ECO:0000256" key="3">
    <source>
        <dbReference type="ARBA" id="ARBA00022750"/>
    </source>
</evidence>
<evidence type="ECO:0000313" key="8">
    <source>
        <dbReference type="EMBL" id="KAJ8989255.1"/>
    </source>
</evidence>
<dbReference type="InterPro" id="IPR033121">
    <property type="entry name" value="PEPTIDASE_A1"/>
</dbReference>
<feature type="signal peptide" evidence="6">
    <location>
        <begin position="1"/>
        <end position="23"/>
    </location>
</feature>
<dbReference type="GO" id="GO:0004190">
    <property type="term" value="F:aspartic-type endopeptidase activity"/>
    <property type="evidence" value="ECO:0007669"/>
    <property type="project" value="UniProtKB-KW"/>
</dbReference>
<evidence type="ECO:0000259" key="7">
    <source>
        <dbReference type="PROSITE" id="PS51767"/>
    </source>
</evidence>
<gene>
    <name evidence="8" type="ORF">HRR80_006977</name>
</gene>
<sequence length="437" mass="47449">MKTSVRLLGLLLLHLLLITTVMGLSNIARVPVHRNANYKADGTKSLVWLFHKYGMTPTRQGRFHRNKEHVLMKRQTDGSSAQVTTDDQQNDSFYTCPVQIGTPAQTLNLDFDSGSSDFWTWSTHLPSHTVKAAKASGAPVFNPDNSSTFKTMPGSTWYIQYGDSSVASGTVGTDNVKIGNITIENQAIELASKISSQLQNQTGSRGLVGLAFGSINTVRPKPVHTPLENMILQHDIPADQQLFTCYLGSYKDAKDPDHGKSFYTFGAVDQGAVQSSGQQISYVPVDNSKGFWMFDSPSVVLNGQTINLANNQAVADTGTTLMLVSDQICDQFYGAIDGAEFSEDAMGWIYPADTPAESLPTISFAVGNTLITIEKEHYAFAAYNSTMVYGGIQSQGSLGFSIFGDVFLQSVYAIFDAGNMRFGVVQRADPTPNGPQA</sequence>
<protein>
    <recommendedName>
        <fullName evidence="7">Peptidase A1 domain-containing protein</fullName>
    </recommendedName>
</protein>